<keyword evidence="1" id="KW-0808">Transferase</keyword>
<dbReference type="SUPFAM" id="SSF55874">
    <property type="entry name" value="ATPase domain of HSP90 chaperone/DNA topoisomerase II/histidine kinase"/>
    <property type="match status" value="1"/>
</dbReference>
<evidence type="ECO:0000256" key="7">
    <source>
        <dbReference type="SAM" id="SignalP"/>
    </source>
</evidence>
<dbReference type="Proteomes" id="UP000429785">
    <property type="component" value="Unassembled WGS sequence"/>
</dbReference>
<feature type="chain" id="PRO_5026141897" evidence="7">
    <location>
        <begin position="25"/>
        <end position="652"/>
    </location>
</feature>
<sequence>MTIFQKLPIAIFLFLFFSSQSIMAQDIQQAIDALKDTLQLKEGEDRVLVLKDIGMKFRSVDRDSARHYMDKAYQQAETSDDDYYKARIWVAYGVLSQDEGRPKEALDFHLKAKPILETSKDYSVLGSLYTNMGNAYEALSEFDKAVDFQLKALENYEAGKDSLWIAGSYLNLGNRFKLIEEPDLSLEYYLKALEIYKGMGNEYMVTTSNNSVASAYIVKKEYDAAFEYAKKAFDGFESMGARLDQAYPVTNMALASWGLENFEEAEQYYIQAIALQKERGERLALLFLKNDLANVLLKQGKENRAEALALATYKEAEQMDFIPAIDALSKTLSLIYEEKVDFKKAYEYHQRHKAARDSLYFSEKSREVLNLKEKYESEQKENEILRQQNELVESELSIKKRNNMLMGSGGLLAILLIAGFVMFREQKIKAKNFARETALEKAMAEARAQEDLKEQRLRIARDLHDNIGSQLTYLTSITDSAKRGIDKGEVFLMEKLTQMKQFSLVTISELRDTIWAMNKDEISFEDIKERTQQLAATVHEATDDKVKVNIKGSPIHKVLNAFVGMNLFRIVQESVNNAVKHSDSDQIDIRFEELDNRVQIVIEDFGKGFDTSGESTGNGLHIMRNRAQKAGIDFDQESILGKGTKVTLQVRA</sequence>
<dbReference type="AlphaFoldDB" id="A0A6I1E012"/>
<feature type="signal peptide" evidence="7">
    <location>
        <begin position="1"/>
        <end position="24"/>
    </location>
</feature>
<evidence type="ECO:0000256" key="5">
    <source>
        <dbReference type="SAM" id="Coils"/>
    </source>
</evidence>
<dbReference type="Gene3D" id="3.30.565.10">
    <property type="entry name" value="Histidine kinase-like ATPase, C-terminal domain"/>
    <property type="match status" value="1"/>
</dbReference>
<keyword evidence="2" id="KW-0418">Kinase</keyword>
<dbReference type="CDD" id="cd16917">
    <property type="entry name" value="HATPase_UhpB-NarQ-NarX-like"/>
    <property type="match status" value="1"/>
</dbReference>
<keyword evidence="6" id="KW-1133">Transmembrane helix</keyword>
<organism evidence="9 10">
    <name type="scientific">Flagellimonas olearia</name>
    <dbReference type="NCBI Taxonomy" id="552546"/>
    <lineage>
        <taxon>Bacteria</taxon>
        <taxon>Pseudomonadati</taxon>
        <taxon>Bacteroidota</taxon>
        <taxon>Flavobacteriia</taxon>
        <taxon>Flavobacteriales</taxon>
        <taxon>Flavobacteriaceae</taxon>
        <taxon>Flagellimonas</taxon>
    </lineage>
</organism>
<name>A0A6I1E012_9FLAO</name>
<feature type="domain" description="Histidine kinase/HSP90-like ATPase" evidence="8">
    <location>
        <begin position="562"/>
        <end position="652"/>
    </location>
</feature>
<dbReference type="PROSITE" id="PS50005">
    <property type="entry name" value="TPR"/>
    <property type="match status" value="1"/>
</dbReference>
<dbReference type="EMBL" id="WELG01000002">
    <property type="protein sequence ID" value="KAB7528933.1"/>
    <property type="molecule type" value="Genomic_DNA"/>
</dbReference>
<evidence type="ECO:0000313" key="9">
    <source>
        <dbReference type="EMBL" id="KAB7528933.1"/>
    </source>
</evidence>
<feature type="transmembrane region" description="Helical" evidence="6">
    <location>
        <begin position="404"/>
        <end position="423"/>
    </location>
</feature>
<keyword evidence="6" id="KW-0472">Membrane</keyword>
<keyword evidence="7" id="KW-0732">Signal</keyword>
<gene>
    <name evidence="9" type="ORF">F8C76_13880</name>
</gene>
<dbReference type="Pfam" id="PF13374">
    <property type="entry name" value="TPR_10"/>
    <property type="match status" value="1"/>
</dbReference>
<keyword evidence="5" id="KW-0175">Coiled coil</keyword>
<dbReference type="GO" id="GO:0016020">
    <property type="term" value="C:membrane"/>
    <property type="evidence" value="ECO:0007669"/>
    <property type="project" value="InterPro"/>
</dbReference>
<feature type="repeat" description="TPR" evidence="4">
    <location>
        <begin position="119"/>
        <end position="152"/>
    </location>
</feature>
<protein>
    <submittedName>
        <fullName evidence="9">Tetratricopeptide repeat protein</fullName>
    </submittedName>
</protein>
<accession>A0A6I1E012</accession>
<dbReference type="GO" id="GO:0000155">
    <property type="term" value="F:phosphorelay sensor kinase activity"/>
    <property type="evidence" value="ECO:0007669"/>
    <property type="project" value="InterPro"/>
</dbReference>
<dbReference type="InterPro" id="IPR011712">
    <property type="entry name" value="Sig_transdc_His_kin_sub3_dim/P"/>
</dbReference>
<dbReference type="OrthoDB" id="9778366at2"/>
<proteinExistence type="predicted"/>
<dbReference type="GO" id="GO:0046983">
    <property type="term" value="F:protein dimerization activity"/>
    <property type="evidence" value="ECO:0007669"/>
    <property type="project" value="InterPro"/>
</dbReference>
<keyword evidence="6" id="KW-0812">Transmembrane</keyword>
<evidence type="ECO:0000256" key="2">
    <source>
        <dbReference type="ARBA" id="ARBA00022777"/>
    </source>
</evidence>
<evidence type="ECO:0000259" key="8">
    <source>
        <dbReference type="SMART" id="SM00387"/>
    </source>
</evidence>
<evidence type="ECO:0000256" key="3">
    <source>
        <dbReference type="ARBA" id="ARBA00023012"/>
    </source>
</evidence>
<evidence type="ECO:0000256" key="4">
    <source>
        <dbReference type="PROSITE-ProRule" id="PRU00339"/>
    </source>
</evidence>
<feature type="coiled-coil region" evidence="5">
    <location>
        <begin position="361"/>
        <end position="402"/>
    </location>
</feature>
<evidence type="ECO:0000256" key="1">
    <source>
        <dbReference type="ARBA" id="ARBA00022679"/>
    </source>
</evidence>
<dbReference type="SMART" id="SM00387">
    <property type="entry name" value="HATPase_c"/>
    <property type="match status" value="1"/>
</dbReference>
<dbReference type="Pfam" id="PF07730">
    <property type="entry name" value="HisKA_3"/>
    <property type="match status" value="1"/>
</dbReference>
<dbReference type="PANTHER" id="PTHR24421">
    <property type="entry name" value="NITRATE/NITRITE SENSOR PROTEIN NARX-RELATED"/>
    <property type="match status" value="1"/>
</dbReference>
<evidence type="ECO:0000256" key="6">
    <source>
        <dbReference type="SAM" id="Phobius"/>
    </source>
</evidence>
<dbReference type="SMART" id="SM00028">
    <property type="entry name" value="TPR"/>
    <property type="match status" value="4"/>
</dbReference>
<keyword evidence="3" id="KW-0902">Two-component regulatory system</keyword>
<dbReference type="SUPFAM" id="SSF48452">
    <property type="entry name" value="TPR-like"/>
    <property type="match status" value="2"/>
</dbReference>
<comment type="caution">
    <text evidence="9">The sequence shown here is derived from an EMBL/GenBank/DDBJ whole genome shotgun (WGS) entry which is preliminary data.</text>
</comment>
<dbReference type="InterPro" id="IPR050482">
    <property type="entry name" value="Sensor_HK_TwoCompSys"/>
</dbReference>
<dbReference type="Pfam" id="PF13424">
    <property type="entry name" value="TPR_12"/>
    <property type="match status" value="1"/>
</dbReference>
<evidence type="ECO:0000313" key="10">
    <source>
        <dbReference type="Proteomes" id="UP000429785"/>
    </source>
</evidence>
<dbReference type="InterPro" id="IPR003594">
    <property type="entry name" value="HATPase_dom"/>
</dbReference>
<dbReference type="InterPro" id="IPR019734">
    <property type="entry name" value="TPR_rpt"/>
</dbReference>
<dbReference type="Pfam" id="PF02518">
    <property type="entry name" value="HATPase_c"/>
    <property type="match status" value="1"/>
</dbReference>
<reference evidence="9 10" key="1">
    <citation type="submission" date="2019-10" db="EMBL/GenBank/DDBJ databases">
        <title>Muricauda olearia CL-SS4 JCM15563 genome.</title>
        <authorList>
            <person name="Liu L."/>
        </authorList>
    </citation>
    <scope>NUCLEOTIDE SEQUENCE [LARGE SCALE GENOMIC DNA]</scope>
    <source>
        <strain evidence="9 10">CL-SS4</strain>
    </source>
</reference>
<dbReference type="Gene3D" id="1.25.40.10">
    <property type="entry name" value="Tetratricopeptide repeat domain"/>
    <property type="match status" value="2"/>
</dbReference>
<keyword evidence="4" id="KW-0802">TPR repeat</keyword>
<dbReference type="Gene3D" id="1.20.5.1930">
    <property type="match status" value="1"/>
</dbReference>
<dbReference type="InterPro" id="IPR011990">
    <property type="entry name" value="TPR-like_helical_dom_sf"/>
</dbReference>
<dbReference type="InterPro" id="IPR036890">
    <property type="entry name" value="HATPase_C_sf"/>
</dbReference>